<evidence type="ECO:0000313" key="2">
    <source>
        <dbReference type="EMBL" id="PUA40487.1"/>
    </source>
</evidence>
<dbReference type="EMBL" id="LQRA01000044">
    <property type="protein sequence ID" value="KZE81135.1"/>
    <property type="molecule type" value="Genomic_DNA"/>
</dbReference>
<proteinExistence type="predicted"/>
<dbReference type="Gene3D" id="3.30.160.620">
    <property type="match status" value="1"/>
</dbReference>
<reference evidence="2 4" key="3">
    <citation type="submission" date="2018-03" db="EMBL/GenBank/DDBJ databases">
        <title>Genome sequence of Paenibacillus elgii strain AC13 an antimicrobial compound producing bacteria.</title>
        <authorList>
            <person name="Kurokawa A.S."/>
            <person name="Araujo J.F."/>
            <person name="Costa R.A."/>
            <person name="Ortega D.B."/>
            <person name="Pires A.S."/>
            <person name="Pappas G.J.Jr."/>
            <person name="Franco O.L."/>
            <person name="Barreto C."/>
            <person name="Magalhaes B.S."/>
            <person name="Kruger R.H."/>
        </authorList>
    </citation>
    <scope>NUCLEOTIDE SEQUENCE [LARGE SCALE GENOMIC DNA]</scope>
    <source>
        <strain evidence="2 4">AC13</strain>
    </source>
</reference>
<dbReference type="OrthoDB" id="2374448at2"/>
<evidence type="ECO:0000313" key="3">
    <source>
        <dbReference type="Proteomes" id="UP000076563"/>
    </source>
</evidence>
<organism evidence="1 3">
    <name type="scientific">Paenibacillus elgii</name>
    <dbReference type="NCBI Taxonomy" id="189691"/>
    <lineage>
        <taxon>Bacteria</taxon>
        <taxon>Bacillati</taxon>
        <taxon>Bacillota</taxon>
        <taxon>Bacilli</taxon>
        <taxon>Bacillales</taxon>
        <taxon>Paenibacillaceae</taxon>
        <taxon>Paenibacillus</taxon>
    </lineage>
</organism>
<protein>
    <recommendedName>
        <fullName evidence="5">Antitoxin of toxin-antitoxin, RelE / RelB, TA system</fullName>
    </recommendedName>
</protein>
<dbReference type="STRING" id="1007103.GCA_000213315_06437"/>
<accession>A0A161SHW3</accession>
<dbReference type="Pfam" id="PF12910">
    <property type="entry name" value="PHD_like"/>
    <property type="match status" value="1"/>
</dbReference>
<evidence type="ECO:0000313" key="1">
    <source>
        <dbReference type="EMBL" id="KZE81135.1"/>
    </source>
</evidence>
<name>A0A161SHW3_9BACL</name>
<dbReference type="InterPro" id="IPR035069">
    <property type="entry name" value="TTHA1013/TTHA0281-like"/>
</dbReference>
<evidence type="ECO:0008006" key="5">
    <source>
        <dbReference type="Google" id="ProtNLM"/>
    </source>
</evidence>
<dbReference type="Proteomes" id="UP000076563">
    <property type="component" value="Unassembled WGS sequence"/>
</dbReference>
<dbReference type="InterPro" id="IPR035424">
    <property type="entry name" value="Antitoxin_RelB"/>
</dbReference>
<dbReference type="EMBL" id="PYHP01000009">
    <property type="protein sequence ID" value="PUA40487.1"/>
    <property type="molecule type" value="Genomic_DNA"/>
</dbReference>
<dbReference type="AlphaFoldDB" id="A0A161SHW3"/>
<evidence type="ECO:0000313" key="4">
    <source>
        <dbReference type="Proteomes" id="UP000244184"/>
    </source>
</evidence>
<reference evidence="1" key="2">
    <citation type="submission" date="2016-01" db="EMBL/GenBank/DDBJ databases">
        <authorList>
            <person name="McClelland M."/>
            <person name="Jain A."/>
            <person name="Saraogi P."/>
            <person name="Mendelson R."/>
            <person name="Westerman R."/>
            <person name="SanMiguel P."/>
            <person name="Csonka L."/>
        </authorList>
    </citation>
    <scope>NUCLEOTIDE SEQUENCE</scope>
    <source>
        <strain evidence="1">M63</strain>
    </source>
</reference>
<gene>
    <name evidence="1" type="ORF">AV654_01165</name>
    <name evidence="2" type="ORF">C8Z91_03230</name>
</gene>
<keyword evidence="3" id="KW-1185">Reference proteome</keyword>
<reference evidence="3" key="1">
    <citation type="submission" date="2016-01" db="EMBL/GenBank/DDBJ databases">
        <title>Draft genome of Chromobacterium sp. F49.</title>
        <authorList>
            <person name="Hong K.W."/>
        </authorList>
    </citation>
    <scope>NUCLEOTIDE SEQUENCE [LARGE SCALE GENOMIC DNA]</scope>
    <source>
        <strain evidence="3">M63</strain>
    </source>
</reference>
<sequence length="140" mass="16244">MLMQTLLNATEVRANFGGFIDSVVREKPQAVKRNRDVILAFSKQQMKELLSAYELTFEYEQDEDGVYAGSIEQIEDIVADAETLEGLRFELARQLVEYAIDYEANYSRYYNSPNRHKHAPYVLRVILEDDIESVARMFHA</sequence>
<dbReference type="Proteomes" id="UP000244184">
    <property type="component" value="Unassembled WGS sequence"/>
</dbReference>
<dbReference type="Gene3D" id="3.40.1620.10">
    <property type="entry name" value="YefM-like domain"/>
    <property type="match status" value="1"/>
</dbReference>
<dbReference type="SUPFAM" id="SSF143100">
    <property type="entry name" value="TTHA1013/TTHA0281-like"/>
    <property type="match status" value="1"/>
</dbReference>
<comment type="caution">
    <text evidence="1">The sequence shown here is derived from an EMBL/GenBank/DDBJ whole genome shotgun (WGS) entry which is preliminary data.</text>
</comment>